<dbReference type="EMBL" id="CP001896">
    <property type="protein sequence ID" value="ADC63398.1"/>
    <property type="molecule type" value="Genomic_DNA"/>
</dbReference>
<evidence type="ECO:0000256" key="1">
    <source>
        <dbReference type="SAM" id="SignalP"/>
    </source>
</evidence>
<proteinExistence type="predicted"/>
<feature type="signal peptide" evidence="1">
    <location>
        <begin position="1"/>
        <end position="24"/>
    </location>
</feature>
<dbReference type="SUPFAM" id="SSF50156">
    <property type="entry name" value="PDZ domain-like"/>
    <property type="match status" value="1"/>
</dbReference>
<protein>
    <recommendedName>
        <fullName evidence="2">PDZ domain-containing protein</fullName>
    </recommendedName>
</protein>
<evidence type="ECO:0000259" key="2">
    <source>
        <dbReference type="PROSITE" id="PS50106"/>
    </source>
</evidence>
<dbReference type="OrthoDB" id="9795827at2"/>
<dbReference type="AlphaFoldDB" id="D3RNN3"/>
<evidence type="ECO:0000313" key="3">
    <source>
        <dbReference type="EMBL" id="ADC63398.1"/>
    </source>
</evidence>
<dbReference type="RefSeq" id="WP_012971668.1">
    <property type="nucleotide sequence ID" value="NC_013851.1"/>
</dbReference>
<dbReference type="Pfam" id="PF17820">
    <property type="entry name" value="PDZ_6"/>
    <property type="match status" value="1"/>
</dbReference>
<dbReference type="STRING" id="572477.Alvin_2486"/>
<dbReference type="HOGENOM" id="CLU_035488_1_0_6"/>
<feature type="chain" id="PRO_5003049500" description="PDZ domain-containing protein" evidence="1">
    <location>
        <begin position="25"/>
        <end position="393"/>
    </location>
</feature>
<dbReference type="InterPro" id="IPR001478">
    <property type="entry name" value="PDZ"/>
</dbReference>
<reference evidence="3 4" key="1">
    <citation type="journal article" date="2011" name="Stand. Genomic Sci.">
        <title>Complete genome sequence of Allochromatium vinosum DSM 180(T).</title>
        <authorList>
            <person name="Weissgerber T."/>
            <person name="Zigann R."/>
            <person name="Bruce D."/>
            <person name="Chang Y.J."/>
            <person name="Detter J.C."/>
            <person name="Han C."/>
            <person name="Hauser L."/>
            <person name="Jeffries C.D."/>
            <person name="Land M."/>
            <person name="Munk A.C."/>
            <person name="Tapia R."/>
            <person name="Dahl C."/>
        </authorList>
    </citation>
    <scope>NUCLEOTIDE SEQUENCE [LARGE SCALE GENOMIC DNA]</scope>
    <source>
        <strain evidence="4">ATCC 17899 / DSM 180 / NBRC 103801 / NCIMB 10441 / D</strain>
    </source>
</reference>
<gene>
    <name evidence="3" type="ordered locus">Alvin_2486</name>
</gene>
<dbReference type="Pfam" id="PF04187">
    <property type="entry name" value="Cofac_haem_bdg"/>
    <property type="match status" value="1"/>
</dbReference>
<organism evidence="3 4">
    <name type="scientific">Allochromatium vinosum (strain ATCC 17899 / DSM 180 / NBRC 103801 / NCIMB 10441 / D)</name>
    <name type="common">Chromatium vinosum</name>
    <dbReference type="NCBI Taxonomy" id="572477"/>
    <lineage>
        <taxon>Bacteria</taxon>
        <taxon>Pseudomonadati</taxon>
        <taxon>Pseudomonadota</taxon>
        <taxon>Gammaproteobacteria</taxon>
        <taxon>Chromatiales</taxon>
        <taxon>Chromatiaceae</taxon>
        <taxon>Allochromatium</taxon>
    </lineage>
</organism>
<dbReference type="Gene3D" id="2.30.42.10">
    <property type="match status" value="1"/>
</dbReference>
<sequence length="393" mass="43293">MSHRIYSRLNLVAMLVTISALIPAGSEASSASSVTRTDGASALVNNPTRVLESAYLTDMEALIARLADRRVIFVGEQHDRYEDHLNQTALIEGLLARGRSVAIGMEMFQQPYQPALDAYVAGEIDEAELLRRTQYFDRWRFDYRLYRPILSLARAHRIPVIALNLESELTRQVGDGGIASLSEADRARLPEIDRSDADHRARLEAIFKQHPAEQQGNFEHFLEVQLLWDEGMAERAARHLVEHPDSTLVVIAGSGHIEYGQGIPQRIARRLPVPMATLLNGQGRTPDPMVADFFLYPEAVELPPTGKLGVMLGQPAAAGGMPIEGFAEDSGAKTAGLQIGDRLIQVGGQPITSYADIRLVLLDAEPGSRIEVEAVRSRLVGNDERLTVDVELH</sequence>
<dbReference type="InterPro" id="IPR036034">
    <property type="entry name" value="PDZ_sf"/>
</dbReference>
<dbReference type="SUPFAM" id="SSF159501">
    <property type="entry name" value="EreA/ChaN-like"/>
    <property type="match status" value="1"/>
</dbReference>
<dbReference type="KEGG" id="alv:Alvin_2486"/>
<accession>D3RNN3</accession>
<keyword evidence="1" id="KW-0732">Signal</keyword>
<name>D3RNN3_ALLVD</name>
<feature type="domain" description="PDZ" evidence="2">
    <location>
        <begin position="299"/>
        <end position="378"/>
    </location>
</feature>
<dbReference type="SMART" id="SM00228">
    <property type="entry name" value="PDZ"/>
    <property type="match status" value="1"/>
</dbReference>
<dbReference type="CDD" id="cd14727">
    <property type="entry name" value="ChanN-like"/>
    <property type="match status" value="1"/>
</dbReference>
<dbReference type="eggNOG" id="COG0750">
    <property type="taxonomic scope" value="Bacteria"/>
</dbReference>
<dbReference type="Proteomes" id="UP000001441">
    <property type="component" value="Chromosome"/>
</dbReference>
<dbReference type="InterPro" id="IPR041489">
    <property type="entry name" value="PDZ_6"/>
</dbReference>
<dbReference type="InterPro" id="IPR007314">
    <property type="entry name" value="Cofac_haem-bd_dom"/>
</dbReference>
<dbReference type="eggNOG" id="COG3016">
    <property type="taxonomic scope" value="Bacteria"/>
</dbReference>
<evidence type="ECO:0000313" key="4">
    <source>
        <dbReference type="Proteomes" id="UP000001441"/>
    </source>
</evidence>
<dbReference type="Gene3D" id="3.40.50.11550">
    <property type="match status" value="1"/>
</dbReference>
<keyword evidence="4" id="KW-1185">Reference proteome</keyword>
<dbReference type="PROSITE" id="PS50106">
    <property type="entry name" value="PDZ"/>
    <property type="match status" value="1"/>
</dbReference>